<dbReference type="EMBL" id="JBHUKQ010000016">
    <property type="protein sequence ID" value="MFD2485369.1"/>
    <property type="molecule type" value="Genomic_DNA"/>
</dbReference>
<evidence type="ECO:0000256" key="1">
    <source>
        <dbReference type="SAM" id="Coils"/>
    </source>
</evidence>
<evidence type="ECO:0008006" key="4">
    <source>
        <dbReference type="Google" id="ProtNLM"/>
    </source>
</evidence>
<proteinExistence type="predicted"/>
<comment type="caution">
    <text evidence="2">The sequence shown here is derived from an EMBL/GenBank/DDBJ whole genome shotgun (WGS) entry which is preliminary data.</text>
</comment>
<reference evidence="3" key="1">
    <citation type="journal article" date="2019" name="Int. J. Syst. Evol. Microbiol.">
        <title>The Global Catalogue of Microorganisms (GCM) 10K type strain sequencing project: providing services to taxonomists for standard genome sequencing and annotation.</title>
        <authorList>
            <consortium name="The Broad Institute Genomics Platform"/>
            <consortium name="The Broad Institute Genome Sequencing Center for Infectious Disease"/>
            <person name="Wu L."/>
            <person name="Ma J."/>
        </authorList>
    </citation>
    <scope>NUCLEOTIDE SEQUENCE [LARGE SCALE GENOMIC DNA]</scope>
    <source>
        <strain evidence="3">CGMCC 4.7638</strain>
    </source>
</reference>
<keyword evidence="1" id="KW-0175">Coiled coil</keyword>
<organism evidence="2 3">
    <name type="scientific">Amycolatopsis albidoflavus</name>
    <dbReference type="NCBI Taxonomy" id="102226"/>
    <lineage>
        <taxon>Bacteria</taxon>
        <taxon>Bacillati</taxon>
        <taxon>Actinomycetota</taxon>
        <taxon>Actinomycetes</taxon>
        <taxon>Pseudonocardiales</taxon>
        <taxon>Pseudonocardiaceae</taxon>
        <taxon>Amycolatopsis</taxon>
    </lineage>
</organism>
<name>A0ABW5I874_9PSEU</name>
<sequence length="120" mass="12702">MQNASEEAHGGRVAVDLEELQQLSEGFRSAAANLRARIDQFRTTAAPTGDAFGKLGASRSAAVADRDITGSMLDNLGQLHRDLENTADALAEAVRQHRTALAGSVSTAQQMLLSIRPAES</sequence>
<accession>A0ABW5I874</accession>
<evidence type="ECO:0000313" key="3">
    <source>
        <dbReference type="Proteomes" id="UP001597542"/>
    </source>
</evidence>
<protein>
    <recommendedName>
        <fullName evidence="4">ESX-1 secretion-associated protein</fullName>
    </recommendedName>
</protein>
<dbReference type="Proteomes" id="UP001597542">
    <property type="component" value="Unassembled WGS sequence"/>
</dbReference>
<dbReference type="RefSeq" id="WP_344278744.1">
    <property type="nucleotide sequence ID" value="NZ_BAAAHV010000015.1"/>
</dbReference>
<feature type="coiled-coil region" evidence="1">
    <location>
        <begin position="73"/>
        <end position="100"/>
    </location>
</feature>
<keyword evidence="3" id="KW-1185">Reference proteome</keyword>
<evidence type="ECO:0000313" key="2">
    <source>
        <dbReference type="EMBL" id="MFD2485369.1"/>
    </source>
</evidence>
<gene>
    <name evidence="2" type="ORF">ACFSUT_34215</name>
</gene>